<dbReference type="PANTHER" id="PTHR43806">
    <property type="entry name" value="PEPTIDASE S8"/>
    <property type="match status" value="1"/>
</dbReference>
<accession>A0A2T5I695</accession>
<dbReference type="GO" id="GO:0004252">
    <property type="term" value="F:serine-type endopeptidase activity"/>
    <property type="evidence" value="ECO:0007669"/>
    <property type="project" value="UniProtKB-UniRule"/>
</dbReference>
<feature type="domain" description="Peptidase S8/S53" evidence="6">
    <location>
        <begin position="269"/>
        <end position="528"/>
    </location>
</feature>
<protein>
    <submittedName>
        <fullName evidence="7">Subtilase family protein</fullName>
    </submittedName>
</protein>
<keyword evidence="4 5" id="KW-0720">Serine protease</keyword>
<sequence>MIGIRQLHLQHLVGRFHHEFHIMNFIVPSNPRTIWIILSFLILASCAHLHGIHREPYRYLVDPSIVPSQSELPGLNGGPPRKVAVLVGPTGRKDEFVVNEVIYRPRNPQELQSFLTAYGGTVLRDGKPFLLPEVAARNPEQPSSGWYLIRIDPQRSGLNDLATSMERGGSRGLHVFSSEDAARLGALLAREKVRNGLTISPNILLHHHRVEEHPDGAGGFLDAERWWWMTEDDDPNMPGDQGLSIGVIHAWRYLSYKEVPSPGVWTPPIVAIVDSGFDVDAAGRPINAQPDFFPSRPLQMDLIDFDGSADGPSPSAPWHGQEVAAVATALHANRFGGAGTGSQIAWPMLIRIDATAYMMADAIRSATINGAQVVNISISGGCDVWDWICGIPPNDIYAAMESAALFAASSGTIVVANSGNEGVSLDDDDRIPCETSTVICVGGINREGYNLFNYGSPVDIWAPSGIASTVIPGRVGLQGMDAICCFHGTSAATPFVSGVVALMKALDPSLPWFRVEEYLKETANPSPDPKVRGYIDAFRAVERVRRNMPPSITIDIPRDGITIPYNRNIYLHAKVVDPERNNDFFGTVVFTSDRDGELCRTTGYVTSCEGPIPSLGPHIISATADDQYGGITAAAPIAVTVINQVPVASIILPNDGATFFADQMINFRGYGFDWDELIPPANLIWTSSLNGTLGSGQEIQTPLNIGTHAITLTATDSSGQSGQASILLTVQAAAGHPTARILAPATGTMFGPGMDITFQGEGTDPQEGPLPDSALLWYSDVDGFLGMGRTLTKALSGPAVPCNPETVPHTITLKVRDRDGNEATHFIQVWVGYIC</sequence>
<feature type="active site" description="Charge relay system" evidence="5">
    <location>
        <position position="319"/>
    </location>
</feature>
<dbReference type="Proteomes" id="UP000244152">
    <property type="component" value="Unassembled WGS sequence"/>
</dbReference>
<keyword evidence="3 5" id="KW-0378">Hydrolase</keyword>
<dbReference type="AlphaFoldDB" id="A0A2T5I695"/>
<dbReference type="Gene3D" id="3.40.50.200">
    <property type="entry name" value="Peptidase S8/S53 domain"/>
    <property type="match status" value="1"/>
</dbReference>
<name>A0A2T5I695_9PROT</name>
<evidence type="ECO:0000256" key="5">
    <source>
        <dbReference type="PROSITE-ProRule" id="PRU01240"/>
    </source>
</evidence>
<dbReference type="EMBL" id="QAOK01000030">
    <property type="protein sequence ID" value="PTQ79308.1"/>
    <property type="molecule type" value="Genomic_DNA"/>
</dbReference>
<evidence type="ECO:0000313" key="8">
    <source>
        <dbReference type="Proteomes" id="UP000244152"/>
    </source>
</evidence>
<dbReference type="InterPro" id="IPR050131">
    <property type="entry name" value="Peptidase_S8_subtilisin-like"/>
</dbReference>
<dbReference type="PROSITE" id="PS00138">
    <property type="entry name" value="SUBTILASE_SER"/>
    <property type="match status" value="1"/>
</dbReference>
<feature type="active site" description="Charge relay system" evidence="5">
    <location>
        <position position="274"/>
    </location>
</feature>
<evidence type="ECO:0000313" key="7">
    <source>
        <dbReference type="EMBL" id="PTQ79308.1"/>
    </source>
</evidence>
<evidence type="ECO:0000256" key="4">
    <source>
        <dbReference type="ARBA" id="ARBA00022825"/>
    </source>
</evidence>
<evidence type="ECO:0000259" key="6">
    <source>
        <dbReference type="Pfam" id="PF00082"/>
    </source>
</evidence>
<dbReference type="GO" id="GO:0006508">
    <property type="term" value="P:proteolysis"/>
    <property type="evidence" value="ECO:0007669"/>
    <property type="project" value="UniProtKB-KW"/>
</dbReference>
<dbReference type="SUPFAM" id="SSF52743">
    <property type="entry name" value="Subtilisin-like"/>
    <property type="match status" value="1"/>
</dbReference>
<evidence type="ECO:0000256" key="3">
    <source>
        <dbReference type="ARBA" id="ARBA00022801"/>
    </source>
</evidence>
<dbReference type="InterPro" id="IPR036852">
    <property type="entry name" value="Peptidase_S8/S53_dom_sf"/>
</dbReference>
<dbReference type="PANTHER" id="PTHR43806:SF11">
    <property type="entry name" value="CEREVISIN-RELATED"/>
    <property type="match status" value="1"/>
</dbReference>
<comment type="similarity">
    <text evidence="1 5">Belongs to the peptidase S8 family.</text>
</comment>
<feature type="active site" description="Charge relay system" evidence="5">
    <location>
        <position position="490"/>
    </location>
</feature>
<proteinExistence type="inferred from homology"/>
<dbReference type="InterPro" id="IPR023828">
    <property type="entry name" value="Peptidase_S8_Ser-AS"/>
</dbReference>
<organism evidence="7 8">
    <name type="scientific">Nitrosospira multiformis</name>
    <dbReference type="NCBI Taxonomy" id="1231"/>
    <lineage>
        <taxon>Bacteria</taxon>
        <taxon>Pseudomonadati</taxon>
        <taxon>Pseudomonadota</taxon>
        <taxon>Betaproteobacteria</taxon>
        <taxon>Nitrosomonadales</taxon>
        <taxon>Nitrosomonadaceae</taxon>
        <taxon>Nitrosospira</taxon>
    </lineage>
</organism>
<dbReference type="Pfam" id="PF00082">
    <property type="entry name" value="Peptidase_S8"/>
    <property type="match status" value="1"/>
</dbReference>
<comment type="caution">
    <text evidence="7">The sequence shown here is derived from an EMBL/GenBank/DDBJ whole genome shotgun (WGS) entry which is preliminary data.</text>
</comment>
<evidence type="ECO:0000256" key="2">
    <source>
        <dbReference type="ARBA" id="ARBA00022670"/>
    </source>
</evidence>
<dbReference type="PROSITE" id="PS51892">
    <property type="entry name" value="SUBTILASE"/>
    <property type="match status" value="1"/>
</dbReference>
<dbReference type="InterPro" id="IPR000209">
    <property type="entry name" value="Peptidase_S8/S53_dom"/>
</dbReference>
<gene>
    <name evidence="7" type="ORF">C8R21_13020</name>
</gene>
<evidence type="ECO:0000256" key="1">
    <source>
        <dbReference type="ARBA" id="ARBA00011073"/>
    </source>
</evidence>
<keyword evidence="2 5" id="KW-0645">Protease</keyword>
<reference evidence="7 8" key="1">
    <citation type="submission" date="2018-04" db="EMBL/GenBank/DDBJ databases">
        <title>Active sludge and wastewater microbial communities from Klosterneuburg, Austria.</title>
        <authorList>
            <person name="Wagner M."/>
        </authorList>
    </citation>
    <scope>NUCLEOTIDE SEQUENCE [LARGE SCALE GENOMIC DNA]</scope>
    <source>
        <strain evidence="7 8">Nl12</strain>
    </source>
</reference>